<evidence type="ECO:0000313" key="2">
    <source>
        <dbReference type="EMBL" id="TGZ51578.1"/>
    </source>
</evidence>
<name>A0A4S2KU63_9HYME</name>
<accession>A0A4S2KU63</accession>
<dbReference type="AlphaFoldDB" id="A0A4S2KU63"/>
<organism evidence="2 3">
    <name type="scientific">Temnothorax longispinosus</name>
    <dbReference type="NCBI Taxonomy" id="300112"/>
    <lineage>
        <taxon>Eukaryota</taxon>
        <taxon>Metazoa</taxon>
        <taxon>Ecdysozoa</taxon>
        <taxon>Arthropoda</taxon>
        <taxon>Hexapoda</taxon>
        <taxon>Insecta</taxon>
        <taxon>Pterygota</taxon>
        <taxon>Neoptera</taxon>
        <taxon>Endopterygota</taxon>
        <taxon>Hymenoptera</taxon>
        <taxon>Apocrita</taxon>
        <taxon>Aculeata</taxon>
        <taxon>Formicoidea</taxon>
        <taxon>Formicidae</taxon>
        <taxon>Myrmicinae</taxon>
        <taxon>Temnothorax</taxon>
    </lineage>
</organism>
<sequence length="164" mass="17679">MVAPSYRGLVNSYVPLLDECRQGLRGEEWFVQKMPADGTRFLSTMKKESFLASSGKMAMLGESNKLTAKWCIHGVATFPHLGMWFRCRHCGGDKQGAVPGWRADFQKTGGAARASPSLIGGLCPAATLSAAPRMQTILFVGRAAQEGLVRSRLSGRSPGISEGF</sequence>
<dbReference type="EMBL" id="QBLH01001592">
    <property type="protein sequence ID" value="TGZ51578.1"/>
    <property type="molecule type" value="Genomic_DNA"/>
</dbReference>
<gene>
    <name evidence="1" type="ORF">DBV15_11016</name>
    <name evidence="2" type="ORF">DBV15_11018</name>
</gene>
<protein>
    <submittedName>
        <fullName evidence="2">Uncharacterized protein</fullName>
    </submittedName>
</protein>
<reference evidence="2 3" key="1">
    <citation type="journal article" date="2019" name="Philos. Trans. R. Soc. Lond., B, Biol. Sci.">
        <title>Ant behaviour and brain gene expression of defending hosts depend on the ecological success of the intruding social parasite.</title>
        <authorList>
            <person name="Kaur R."/>
            <person name="Stoldt M."/>
            <person name="Jongepier E."/>
            <person name="Feldmeyer B."/>
            <person name="Menzel F."/>
            <person name="Bornberg-Bauer E."/>
            <person name="Foitzik S."/>
        </authorList>
    </citation>
    <scope>NUCLEOTIDE SEQUENCE [LARGE SCALE GENOMIC DNA]</scope>
    <source>
        <tissue evidence="2">Whole body</tissue>
    </source>
</reference>
<keyword evidence="3" id="KW-1185">Reference proteome</keyword>
<proteinExistence type="predicted"/>
<evidence type="ECO:0000313" key="1">
    <source>
        <dbReference type="EMBL" id="TGZ51571.1"/>
    </source>
</evidence>
<dbReference type="Proteomes" id="UP000310200">
    <property type="component" value="Unassembled WGS sequence"/>
</dbReference>
<dbReference type="EMBL" id="QBLH01001592">
    <property type="protein sequence ID" value="TGZ51571.1"/>
    <property type="molecule type" value="Genomic_DNA"/>
</dbReference>
<evidence type="ECO:0000313" key="3">
    <source>
        <dbReference type="Proteomes" id="UP000310200"/>
    </source>
</evidence>
<comment type="caution">
    <text evidence="2">The sequence shown here is derived from an EMBL/GenBank/DDBJ whole genome shotgun (WGS) entry which is preliminary data.</text>
</comment>